<dbReference type="InterPro" id="IPR020845">
    <property type="entry name" value="AMP-binding_CS"/>
</dbReference>
<reference evidence="3" key="1">
    <citation type="submission" date="2016-09" db="EMBL/GenBank/DDBJ databases">
        <title>The Complete Genome of Burkholderia sprentiae wsm5005.</title>
        <authorList>
            <person name="De Meyer S."/>
            <person name="Wang P."/>
            <person name="Terpolilli J."/>
        </authorList>
    </citation>
    <scope>NUCLEOTIDE SEQUENCE [LARGE SCALE GENOMIC DNA]</scope>
    <source>
        <strain evidence="3">WSM5005</strain>
        <plasmid evidence="3">pl2WSM5005</plasmid>
    </source>
</reference>
<dbReference type="KEGG" id="pspw:BJG93_34000"/>
<dbReference type="EMBL" id="CP017565">
    <property type="protein sequence ID" value="APA90567.1"/>
    <property type="molecule type" value="Genomic_DNA"/>
</dbReference>
<dbReference type="SUPFAM" id="SSF56801">
    <property type="entry name" value="Acetyl-CoA synthetase-like"/>
    <property type="match status" value="1"/>
</dbReference>
<dbReference type="OrthoDB" id="9766486at2"/>
<protein>
    <submittedName>
        <fullName evidence="3">AMP-binding protein</fullName>
    </submittedName>
</protein>
<gene>
    <name evidence="3" type="ORF">BJG93_34000</name>
</gene>
<dbReference type="Gene3D" id="3.30.300.30">
    <property type="match status" value="1"/>
</dbReference>
<evidence type="ECO:0000259" key="2">
    <source>
        <dbReference type="Pfam" id="PF13193"/>
    </source>
</evidence>
<dbReference type="Proteomes" id="UP000179860">
    <property type="component" value="Plasmid pl2WSM5005"/>
</dbReference>
<dbReference type="RefSeq" id="WP_034476897.1">
    <property type="nucleotide sequence ID" value="NZ_CP017565.2"/>
</dbReference>
<dbReference type="Pfam" id="PF13193">
    <property type="entry name" value="AMP-binding_C"/>
    <property type="match status" value="1"/>
</dbReference>
<keyword evidence="3" id="KW-0614">Plasmid</keyword>
<evidence type="ECO:0000313" key="3">
    <source>
        <dbReference type="EMBL" id="APA90567.1"/>
    </source>
</evidence>
<reference evidence="3" key="2">
    <citation type="submission" date="2021-06" db="EMBL/GenBank/DDBJ databases">
        <authorList>
            <person name="Rogers T.H."/>
            <person name="Ramsay J.P."/>
            <person name="Wang P."/>
            <person name="Terpolilli J."/>
        </authorList>
    </citation>
    <scope>NUCLEOTIDE SEQUENCE</scope>
    <source>
        <strain evidence="3">WSM5005</strain>
        <plasmid evidence="3">pl2WSM5005</plasmid>
    </source>
</reference>
<dbReference type="GO" id="GO:0016878">
    <property type="term" value="F:acid-thiol ligase activity"/>
    <property type="evidence" value="ECO:0007669"/>
    <property type="project" value="UniProtKB-ARBA"/>
</dbReference>
<geneLocation type="plasmid" evidence="3 4">
    <name>pl2WSM5005</name>
</geneLocation>
<dbReference type="PROSITE" id="PS00455">
    <property type="entry name" value="AMP_BINDING"/>
    <property type="match status" value="1"/>
</dbReference>
<dbReference type="InterPro" id="IPR025110">
    <property type="entry name" value="AMP-bd_C"/>
</dbReference>
<dbReference type="InterPro" id="IPR042099">
    <property type="entry name" value="ANL_N_sf"/>
</dbReference>
<name>A0A1I9YWL6_9BURK</name>
<organism evidence="3 4">
    <name type="scientific">Paraburkholderia sprentiae WSM5005</name>
    <dbReference type="NCBI Taxonomy" id="754502"/>
    <lineage>
        <taxon>Bacteria</taxon>
        <taxon>Pseudomonadati</taxon>
        <taxon>Pseudomonadota</taxon>
        <taxon>Betaproteobacteria</taxon>
        <taxon>Burkholderiales</taxon>
        <taxon>Burkholderiaceae</taxon>
        <taxon>Paraburkholderia</taxon>
    </lineage>
</organism>
<dbReference type="PANTHER" id="PTHR43767:SF1">
    <property type="entry name" value="NONRIBOSOMAL PEPTIDE SYNTHASE PES1 (EUROFUNG)-RELATED"/>
    <property type="match status" value="1"/>
</dbReference>
<keyword evidence="4" id="KW-1185">Reference proteome</keyword>
<proteinExistence type="predicted"/>
<dbReference type="Pfam" id="PF00501">
    <property type="entry name" value="AMP-binding"/>
    <property type="match status" value="1"/>
</dbReference>
<feature type="domain" description="AMP-dependent synthetase/ligase" evidence="1">
    <location>
        <begin position="34"/>
        <end position="416"/>
    </location>
</feature>
<dbReference type="InterPro" id="IPR000873">
    <property type="entry name" value="AMP-dep_synth/lig_dom"/>
</dbReference>
<dbReference type="InterPro" id="IPR050237">
    <property type="entry name" value="ATP-dep_AMP-bd_enzyme"/>
</dbReference>
<dbReference type="Gene3D" id="3.40.50.12780">
    <property type="entry name" value="N-terminal domain of ligase-like"/>
    <property type="match status" value="1"/>
</dbReference>
<evidence type="ECO:0000259" key="1">
    <source>
        <dbReference type="Pfam" id="PF00501"/>
    </source>
</evidence>
<dbReference type="PANTHER" id="PTHR43767">
    <property type="entry name" value="LONG-CHAIN-FATTY-ACID--COA LIGASE"/>
    <property type="match status" value="1"/>
</dbReference>
<accession>A0A1I9YWL6</accession>
<evidence type="ECO:0000313" key="4">
    <source>
        <dbReference type="Proteomes" id="UP000179860"/>
    </source>
</evidence>
<sequence length="548" mass="59836">MRNEKSISRRIWTRYYSDPEAQFALRKDNGLAIFREAVRRNSGGAAIHYFDATISYGELDELSGKFAAWLHSRGVGVGDRVALYLQNVPQFLICLLGAWKVGAVGVSINPMNRSRELSLLLADSGSKVLVLHPELFEETACEVLRSFPDVTTVTTSARDFQARNDERIFTEGGIDCCEGTLNLKSVLACSGHALHSVGVSPESSAMLVYTSGTTGVPKAAVVSHLNFAYGAEIWHRWISLPDGAPVLGMAPLFHITGLMAHLGLCWAAASPVILCMRFHPQVAADAATEWSARFVVGAITAFIAMLNHPDITREHLASLTNVYTGGAPVPATVVDDFERKFGQRIRNCYGLTESTSLAIGIPPTATAPIGALGSISIGVPVWDTDVCIVGDDGDPVPHEEVGEIRIRGPQIVSGYWQREQETGETFRGGWLCTGDVGYMDSNGWVFVVDRKKDVIIASGYKVWPKEVEDVIYGHPAIREVAVVGAQDPYRGETVKAVVSLKPGFSLEPEELIAYCKERMAAYKYPRIVEVISDLPKTVTGKILRRELR</sequence>
<feature type="domain" description="AMP-binding enzyme C-terminal" evidence="2">
    <location>
        <begin position="466"/>
        <end position="541"/>
    </location>
</feature>
<dbReference type="AlphaFoldDB" id="A0A1I9YWL6"/>
<dbReference type="InterPro" id="IPR045851">
    <property type="entry name" value="AMP-bd_C_sf"/>
</dbReference>